<dbReference type="InterPro" id="IPR043132">
    <property type="entry name" value="BCAT-like_C"/>
</dbReference>
<dbReference type="SUPFAM" id="SSF56752">
    <property type="entry name" value="D-aminoacid aminotransferase-like PLP-dependent enzymes"/>
    <property type="match status" value="1"/>
</dbReference>
<dbReference type="Gene3D" id="3.30.470.10">
    <property type="match status" value="1"/>
</dbReference>
<feature type="compositionally biased region" description="Low complexity" evidence="1">
    <location>
        <begin position="118"/>
        <end position="130"/>
    </location>
</feature>
<dbReference type="GO" id="GO:0003824">
    <property type="term" value="F:catalytic activity"/>
    <property type="evidence" value="ECO:0007669"/>
    <property type="project" value="InterPro"/>
</dbReference>
<dbReference type="AlphaFoldDB" id="A0A428PL04"/>
<comment type="caution">
    <text evidence="2">The sequence shown here is derived from an EMBL/GenBank/DDBJ whole genome shotgun (WGS) entry which is preliminary data.</text>
</comment>
<reference evidence="2 3" key="1">
    <citation type="submission" date="2017-06" db="EMBL/GenBank/DDBJ databases">
        <title>Comparative genomic analysis of Ambrosia Fusariam Clade fungi.</title>
        <authorList>
            <person name="Stajich J.E."/>
            <person name="Carrillo J."/>
            <person name="Kijimoto T."/>
            <person name="Eskalen A."/>
            <person name="O'Donnell K."/>
            <person name="Kasson M."/>
        </authorList>
    </citation>
    <scope>NUCLEOTIDE SEQUENCE [LARGE SCALE GENOMIC DNA]</scope>
    <source>
        <strain evidence="2 3">NRRL62606</strain>
    </source>
</reference>
<dbReference type="EMBL" id="NKCL01000727">
    <property type="protein sequence ID" value="RSL53713.1"/>
    <property type="molecule type" value="Genomic_DNA"/>
</dbReference>
<organism evidence="2 3">
    <name type="scientific">Fusarium floridanum</name>
    <dbReference type="NCBI Taxonomy" id="1325733"/>
    <lineage>
        <taxon>Eukaryota</taxon>
        <taxon>Fungi</taxon>
        <taxon>Dikarya</taxon>
        <taxon>Ascomycota</taxon>
        <taxon>Pezizomycotina</taxon>
        <taxon>Sordariomycetes</taxon>
        <taxon>Hypocreomycetidae</taxon>
        <taxon>Hypocreales</taxon>
        <taxon>Nectriaceae</taxon>
        <taxon>Fusarium</taxon>
        <taxon>Fusarium solani species complex</taxon>
    </lineage>
</organism>
<proteinExistence type="predicted"/>
<evidence type="ECO:0000313" key="3">
    <source>
        <dbReference type="Proteomes" id="UP000287972"/>
    </source>
</evidence>
<dbReference type="Gene3D" id="3.20.10.10">
    <property type="entry name" value="D-amino Acid Aminotransferase, subunit A, domain 2"/>
    <property type="match status" value="1"/>
</dbReference>
<dbReference type="Pfam" id="PF01063">
    <property type="entry name" value="Aminotran_4"/>
    <property type="match status" value="1"/>
</dbReference>
<evidence type="ECO:0000313" key="2">
    <source>
        <dbReference type="EMBL" id="RSL53713.1"/>
    </source>
</evidence>
<gene>
    <name evidence="2" type="ORF">CEP51_014844</name>
</gene>
<name>A0A428PL04_9HYPO</name>
<evidence type="ECO:0000256" key="1">
    <source>
        <dbReference type="SAM" id="MobiDB-lite"/>
    </source>
</evidence>
<dbReference type="InterPro" id="IPR036038">
    <property type="entry name" value="Aminotransferase-like"/>
</dbReference>
<sequence>MSEEFSLFTSMRYDTKLEKLQQQGLNGEGWNFDNESPLYMLDFHRDRLLRAATHWNWQPAIDRLSGVSGLQYLAQLIGEAIGSPPGTPLRLRIVVSREGDIKVEKFNVPEAPLENLLPRRLPVPSSGSSSDEPKKSPNYTLLVDQASTSRSEYTHFKTTKRAMYNAASQRAGISPADLAEVLIINQDDGSVMEGTRTTPYFWRDGRWVTPPISSKFSWDEGSGGQDGTSRRWALERGLAVEQAVNVKSLTDGEECWLSNGVRGFMFATISLRERE</sequence>
<feature type="region of interest" description="Disordered" evidence="1">
    <location>
        <begin position="118"/>
        <end position="139"/>
    </location>
</feature>
<accession>A0A428PL04</accession>
<keyword evidence="3" id="KW-1185">Reference proteome</keyword>
<dbReference type="InterPro" id="IPR001544">
    <property type="entry name" value="Aminotrans_IV"/>
</dbReference>
<dbReference type="InterPro" id="IPR043131">
    <property type="entry name" value="BCAT-like_N"/>
</dbReference>
<protein>
    <recommendedName>
        <fullName evidence="4">Aminodeoxychorismate lyase</fullName>
    </recommendedName>
</protein>
<dbReference type="Proteomes" id="UP000287972">
    <property type="component" value="Unassembled WGS sequence"/>
</dbReference>
<evidence type="ECO:0008006" key="4">
    <source>
        <dbReference type="Google" id="ProtNLM"/>
    </source>
</evidence>